<feature type="signal peptide" evidence="8">
    <location>
        <begin position="1"/>
        <end position="30"/>
    </location>
</feature>
<organism evidence="9 10">
    <name type="scientific">Posidoniimonas corsicana</name>
    <dbReference type="NCBI Taxonomy" id="1938618"/>
    <lineage>
        <taxon>Bacteria</taxon>
        <taxon>Pseudomonadati</taxon>
        <taxon>Planctomycetota</taxon>
        <taxon>Planctomycetia</taxon>
        <taxon>Pirellulales</taxon>
        <taxon>Lacipirellulaceae</taxon>
        <taxon>Posidoniimonas</taxon>
    </lineage>
</organism>
<dbReference type="PANTHER" id="PTHR35093:SF8">
    <property type="entry name" value="OUTER MEMBRANE PROTEIN NMB0088-RELATED"/>
    <property type="match status" value="1"/>
</dbReference>
<evidence type="ECO:0000313" key="10">
    <source>
        <dbReference type="Proteomes" id="UP000316714"/>
    </source>
</evidence>
<dbReference type="EMBL" id="SIHJ01000001">
    <property type="protein sequence ID" value="TWT37798.1"/>
    <property type="molecule type" value="Genomic_DNA"/>
</dbReference>
<keyword evidence="10" id="KW-1185">Reference proteome</keyword>
<dbReference type="Gene3D" id="2.40.160.60">
    <property type="entry name" value="Outer membrane protein transport protein (OMPP1/FadL/TodX)"/>
    <property type="match status" value="1"/>
</dbReference>
<comment type="similarity">
    <text evidence="2">Belongs to the OmpP1/FadL family.</text>
</comment>
<dbReference type="SUPFAM" id="SSF56935">
    <property type="entry name" value="Porins"/>
    <property type="match status" value="1"/>
</dbReference>
<comment type="subcellular location">
    <subcellularLocation>
        <location evidence="1">Cell outer membrane</location>
        <topology evidence="1">Multi-pass membrane protein</topology>
    </subcellularLocation>
</comment>
<feature type="chain" id="PRO_5023086902" evidence="8">
    <location>
        <begin position="31"/>
        <end position="433"/>
    </location>
</feature>
<evidence type="ECO:0000256" key="6">
    <source>
        <dbReference type="ARBA" id="ARBA00023136"/>
    </source>
</evidence>
<keyword evidence="6" id="KW-0472">Membrane</keyword>
<accession>A0A5C5VGK9</accession>
<reference evidence="9 10" key="1">
    <citation type="submission" date="2019-02" db="EMBL/GenBank/DDBJ databases">
        <title>Deep-cultivation of Planctomycetes and their phenomic and genomic characterization uncovers novel biology.</title>
        <authorList>
            <person name="Wiegand S."/>
            <person name="Jogler M."/>
            <person name="Boedeker C."/>
            <person name="Pinto D."/>
            <person name="Vollmers J."/>
            <person name="Rivas-Marin E."/>
            <person name="Kohn T."/>
            <person name="Peeters S.H."/>
            <person name="Heuer A."/>
            <person name="Rast P."/>
            <person name="Oberbeckmann S."/>
            <person name="Bunk B."/>
            <person name="Jeske O."/>
            <person name="Meyerdierks A."/>
            <person name="Storesund J.E."/>
            <person name="Kallscheuer N."/>
            <person name="Luecker S."/>
            <person name="Lage O.M."/>
            <person name="Pohl T."/>
            <person name="Merkel B.J."/>
            <person name="Hornburger P."/>
            <person name="Mueller R.-W."/>
            <person name="Bruemmer F."/>
            <person name="Labrenz M."/>
            <person name="Spormann A.M."/>
            <person name="Op Den Camp H."/>
            <person name="Overmann J."/>
            <person name="Amann R."/>
            <person name="Jetten M.S.M."/>
            <person name="Mascher T."/>
            <person name="Medema M.H."/>
            <person name="Devos D.P."/>
            <person name="Kaster A.-K."/>
            <person name="Ovreas L."/>
            <person name="Rohde M."/>
            <person name="Galperin M.Y."/>
            <person name="Jogler C."/>
        </authorList>
    </citation>
    <scope>NUCLEOTIDE SEQUENCE [LARGE SCALE GENOMIC DNA]</scope>
    <source>
        <strain evidence="9 10">KOR34</strain>
    </source>
</reference>
<evidence type="ECO:0000256" key="5">
    <source>
        <dbReference type="ARBA" id="ARBA00022729"/>
    </source>
</evidence>
<dbReference type="Pfam" id="PF03349">
    <property type="entry name" value="Toluene_X"/>
    <property type="match status" value="1"/>
</dbReference>
<dbReference type="PANTHER" id="PTHR35093">
    <property type="entry name" value="OUTER MEMBRANE PROTEIN NMB0088-RELATED"/>
    <property type="match status" value="1"/>
</dbReference>
<protein>
    <submittedName>
        <fullName evidence="9">Outer membrane protein transport protein (OMPP1/FadL/TodX)</fullName>
    </submittedName>
</protein>
<keyword evidence="3" id="KW-1134">Transmembrane beta strand</keyword>
<evidence type="ECO:0000256" key="4">
    <source>
        <dbReference type="ARBA" id="ARBA00022692"/>
    </source>
</evidence>
<proteinExistence type="inferred from homology"/>
<dbReference type="Proteomes" id="UP000316714">
    <property type="component" value="Unassembled WGS sequence"/>
</dbReference>
<evidence type="ECO:0000256" key="8">
    <source>
        <dbReference type="SAM" id="SignalP"/>
    </source>
</evidence>
<dbReference type="GO" id="GO:0015483">
    <property type="term" value="F:long-chain fatty acid transporting porin activity"/>
    <property type="evidence" value="ECO:0007669"/>
    <property type="project" value="TreeGrafter"/>
</dbReference>
<name>A0A5C5VGK9_9BACT</name>
<dbReference type="OrthoDB" id="247139at2"/>
<dbReference type="InterPro" id="IPR005017">
    <property type="entry name" value="OMPP1/FadL/TodX"/>
</dbReference>
<evidence type="ECO:0000256" key="2">
    <source>
        <dbReference type="ARBA" id="ARBA00008163"/>
    </source>
</evidence>
<evidence type="ECO:0000256" key="1">
    <source>
        <dbReference type="ARBA" id="ARBA00004571"/>
    </source>
</evidence>
<dbReference type="AlphaFoldDB" id="A0A5C5VGK9"/>
<keyword evidence="5 8" id="KW-0732">Signal</keyword>
<dbReference type="GO" id="GO:0009279">
    <property type="term" value="C:cell outer membrane"/>
    <property type="evidence" value="ECO:0007669"/>
    <property type="project" value="UniProtKB-SubCell"/>
</dbReference>
<sequence precursor="true">MRTFNPAVTHLAGWCLALAVVIHAPSAAMGQGLVLQGVGTVNRAMAGVGTALPVDAAGAIFRNPATMTGMRCSEVTFGAELLLQTETLSSTFPAVGSGSTGAEPGASVIPAVALVERDFRSPVTLGLGMYGVAGFKANYPSSVTNPVLAAQPNGLGRVYAQLEVFEVAPAAAVEVTPHLSVGISPILAMGTLNAAPLFLVPPDNANLDSSFTYPDGLGTRYHYGGAVQLGVFYDSHCNWTVGASLKSPTWFEDFRFFAQDEVGNPRVDKLDVDMPLVASLGFGYTGIRHVAWGLDLRYFDYKNTKGFGVATYDAFGAATGLGWDSVFSVSTAAQIQATDRLILRLGYTYQTNPINADTAFFNVASPLVIGHIVSLGATLDVSKNTSFNIAYLHGFEGEASGPWNLPGFGEIPGSSVRSEVSADALSAGFTVHY</sequence>
<keyword evidence="7" id="KW-0998">Cell outer membrane</keyword>
<comment type="caution">
    <text evidence="9">The sequence shown here is derived from an EMBL/GenBank/DDBJ whole genome shotgun (WGS) entry which is preliminary data.</text>
</comment>
<evidence type="ECO:0000256" key="3">
    <source>
        <dbReference type="ARBA" id="ARBA00022452"/>
    </source>
</evidence>
<evidence type="ECO:0000313" key="9">
    <source>
        <dbReference type="EMBL" id="TWT37798.1"/>
    </source>
</evidence>
<evidence type="ECO:0000256" key="7">
    <source>
        <dbReference type="ARBA" id="ARBA00023237"/>
    </source>
</evidence>
<keyword evidence="4" id="KW-0812">Transmembrane</keyword>
<gene>
    <name evidence="9" type="ORF">KOR34_27620</name>
</gene>